<protein>
    <submittedName>
        <fullName evidence="5">AraC family transcriptional regulator</fullName>
    </submittedName>
</protein>
<dbReference type="EMBL" id="JAHZIK010000034">
    <property type="protein sequence ID" value="MBW7453025.1"/>
    <property type="molecule type" value="Genomic_DNA"/>
</dbReference>
<name>A0ABS7BWI1_9BACL</name>
<sequence>MDKSCLYSALKTHISGWVMGFHEHPHFEISVVVFGSGTFFMHNDDQAYPIHEGDIILIPPNVPHNFTSSTSIRFAVLQIQNLPAELQAIFFRMTRNSFLYSLSYIKLERYEALFNNWINSVVVVQSLNCSERVIKLWIELLLLFINDSIENVQDKGSLQSAADYVHNNYDKDIRISELAKMANMSENGFRSGFKKKFGQSPKQYLQAYRMSQAKLLLESSSKSIQQIGQQVGFPSIHAFSAWFQNIEGKSPSTYRKEK</sequence>
<evidence type="ECO:0000256" key="3">
    <source>
        <dbReference type="ARBA" id="ARBA00023163"/>
    </source>
</evidence>
<dbReference type="Pfam" id="PF02311">
    <property type="entry name" value="AraC_binding"/>
    <property type="match status" value="1"/>
</dbReference>
<dbReference type="InterPro" id="IPR014710">
    <property type="entry name" value="RmlC-like_jellyroll"/>
</dbReference>
<dbReference type="InterPro" id="IPR009057">
    <property type="entry name" value="Homeodomain-like_sf"/>
</dbReference>
<dbReference type="PANTHER" id="PTHR43280">
    <property type="entry name" value="ARAC-FAMILY TRANSCRIPTIONAL REGULATOR"/>
    <property type="match status" value="1"/>
</dbReference>
<keyword evidence="1" id="KW-0805">Transcription regulation</keyword>
<dbReference type="PANTHER" id="PTHR43280:SF28">
    <property type="entry name" value="HTH-TYPE TRANSCRIPTIONAL ACTIVATOR RHAS"/>
    <property type="match status" value="1"/>
</dbReference>
<gene>
    <name evidence="5" type="ORF">K0U00_03080</name>
</gene>
<organism evidence="5 6">
    <name type="scientific">Paenibacillus sepulcri</name>
    <dbReference type="NCBI Taxonomy" id="359917"/>
    <lineage>
        <taxon>Bacteria</taxon>
        <taxon>Bacillati</taxon>
        <taxon>Bacillota</taxon>
        <taxon>Bacilli</taxon>
        <taxon>Bacillales</taxon>
        <taxon>Paenibacillaceae</taxon>
        <taxon>Paenibacillus</taxon>
    </lineage>
</organism>
<dbReference type="PROSITE" id="PS01124">
    <property type="entry name" value="HTH_ARAC_FAMILY_2"/>
    <property type="match status" value="1"/>
</dbReference>
<dbReference type="InterPro" id="IPR018062">
    <property type="entry name" value="HTH_AraC-typ_CS"/>
</dbReference>
<dbReference type="Gene3D" id="2.60.120.10">
    <property type="entry name" value="Jelly Rolls"/>
    <property type="match status" value="1"/>
</dbReference>
<dbReference type="InterPro" id="IPR003313">
    <property type="entry name" value="AraC-bd"/>
</dbReference>
<dbReference type="SUPFAM" id="SSF51215">
    <property type="entry name" value="Regulatory protein AraC"/>
    <property type="match status" value="1"/>
</dbReference>
<evidence type="ECO:0000256" key="2">
    <source>
        <dbReference type="ARBA" id="ARBA00023125"/>
    </source>
</evidence>
<evidence type="ECO:0000313" key="5">
    <source>
        <dbReference type="EMBL" id="MBW7453025.1"/>
    </source>
</evidence>
<feature type="domain" description="HTH araC/xylS-type" evidence="4">
    <location>
        <begin position="159"/>
        <end position="257"/>
    </location>
</feature>
<dbReference type="RefSeq" id="WP_210039473.1">
    <property type="nucleotide sequence ID" value="NZ_JBHLVU010000005.1"/>
</dbReference>
<evidence type="ECO:0000256" key="1">
    <source>
        <dbReference type="ARBA" id="ARBA00023015"/>
    </source>
</evidence>
<keyword evidence="2" id="KW-0238">DNA-binding</keyword>
<dbReference type="InterPro" id="IPR037923">
    <property type="entry name" value="HTH-like"/>
</dbReference>
<reference evidence="5 6" key="1">
    <citation type="submission" date="2021-07" db="EMBL/GenBank/DDBJ databases">
        <title>Paenibacillus radiodurans sp. nov., isolated from the southeastern edge of Tengger Desert.</title>
        <authorList>
            <person name="Zhang G."/>
        </authorList>
    </citation>
    <scope>NUCLEOTIDE SEQUENCE [LARGE SCALE GENOMIC DNA]</scope>
    <source>
        <strain evidence="5 6">CCM 7311</strain>
    </source>
</reference>
<dbReference type="PROSITE" id="PS00041">
    <property type="entry name" value="HTH_ARAC_FAMILY_1"/>
    <property type="match status" value="1"/>
</dbReference>
<dbReference type="Pfam" id="PF12833">
    <property type="entry name" value="HTH_18"/>
    <property type="match status" value="1"/>
</dbReference>
<dbReference type="InterPro" id="IPR018060">
    <property type="entry name" value="HTH_AraC"/>
</dbReference>
<keyword evidence="6" id="KW-1185">Reference proteome</keyword>
<dbReference type="Proteomes" id="UP001519887">
    <property type="component" value="Unassembled WGS sequence"/>
</dbReference>
<evidence type="ECO:0000313" key="6">
    <source>
        <dbReference type="Proteomes" id="UP001519887"/>
    </source>
</evidence>
<proteinExistence type="predicted"/>
<comment type="caution">
    <text evidence="5">The sequence shown here is derived from an EMBL/GenBank/DDBJ whole genome shotgun (WGS) entry which is preliminary data.</text>
</comment>
<dbReference type="SUPFAM" id="SSF46689">
    <property type="entry name" value="Homeodomain-like"/>
    <property type="match status" value="2"/>
</dbReference>
<keyword evidence="3" id="KW-0804">Transcription</keyword>
<evidence type="ECO:0000259" key="4">
    <source>
        <dbReference type="PROSITE" id="PS01124"/>
    </source>
</evidence>
<dbReference type="Gene3D" id="1.10.10.60">
    <property type="entry name" value="Homeodomain-like"/>
    <property type="match status" value="2"/>
</dbReference>
<dbReference type="SMART" id="SM00342">
    <property type="entry name" value="HTH_ARAC"/>
    <property type="match status" value="1"/>
</dbReference>
<accession>A0ABS7BWI1</accession>